<proteinExistence type="inferred from homology"/>
<evidence type="ECO:0008006" key="7">
    <source>
        <dbReference type="Google" id="ProtNLM"/>
    </source>
</evidence>
<dbReference type="PANTHER" id="PTHR23407">
    <property type="entry name" value="ATPASE INHIBITOR/5-FORMYLTETRAHYDROFOLATE CYCLO-LIGASE"/>
    <property type="match status" value="1"/>
</dbReference>
<dbReference type="GO" id="GO:0030272">
    <property type="term" value="F:5-formyltetrahydrofolate cyclo-ligase activity"/>
    <property type="evidence" value="ECO:0007669"/>
    <property type="project" value="TreeGrafter"/>
</dbReference>
<reference evidence="5 6" key="1">
    <citation type="submission" date="2019-06" db="EMBL/GenBank/DDBJ databases">
        <authorList>
            <person name="Mardanova A.M."/>
            <person name="Pudova D.S."/>
            <person name="Shagimardanova E.I."/>
            <person name="Gogoleva N.E."/>
            <person name="Lutfullin M.T."/>
            <person name="Hadieva G.F."/>
            <person name="Sharipova M.R."/>
        </authorList>
    </citation>
    <scope>NUCLEOTIDE SEQUENCE [LARGE SCALE GENOMIC DNA]</scope>
    <source>
        <strain evidence="5 6">MG-1</strain>
    </source>
</reference>
<protein>
    <recommendedName>
        <fullName evidence="7">5-formyltetrahydrofolate cyclo-ligase</fullName>
    </recommendedName>
</protein>
<comment type="caution">
    <text evidence="5">The sequence shown here is derived from an EMBL/GenBank/DDBJ whole genome shotgun (WGS) entry which is preliminary data.</text>
</comment>
<dbReference type="Pfam" id="PF01812">
    <property type="entry name" value="5-FTHF_cyc-lig"/>
    <property type="match status" value="1"/>
</dbReference>
<evidence type="ECO:0000256" key="3">
    <source>
        <dbReference type="ARBA" id="ARBA00022840"/>
    </source>
</evidence>
<gene>
    <name evidence="5" type="ORF">FHQ09_07545</name>
</gene>
<keyword evidence="3" id="KW-0067">ATP-binding</keyword>
<dbReference type="InterPro" id="IPR002698">
    <property type="entry name" value="FTHF_cligase"/>
</dbReference>
<evidence type="ECO:0000313" key="5">
    <source>
        <dbReference type="EMBL" id="TNM56181.1"/>
    </source>
</evidence>
<dbReference type="GO" id="GO:0005524">
    <property type="term" value="F:ATP binding"/>
    <property type="evidence" value="ECO:0007669"/>
    <property type="project" value="UniProtKB-KW"/>
</dbReference>
<feature type="compositionally biased region" description="Low complexity" evidence="4">
    <location>
        <begin position="206"/>
        <end position="223"/>
    </location>
</feature>
<comment type="similarity">
    <text evidence="1">Belongs to the 5-formyltetrahydrofolate cyclo-ligase family.</text>
</comment>
<dbReference type="SUPFAM" id="SSF100950">
    <property type="entry name" value="NagB/RpiA/CoA transferase-like"/>
    <property type="match status" value="1"/>
</dbReference>
<dbReference type="InterPro" id="IPR037171">
    <property type="entry name" value="NagB/RpiA_transferase-like"/>
</dbReference>
<sequence>MTHEVILTNPPTPVSLKCVDSQTSKAQLRSRIRAARADRSLIEATPGTTAAAGTVAAAAWDLIRETPVRSLLAYAALPGEPDLDPALDQFLASGGTVYLPVVAKVGEPLMFGQVTGSMASLRPQGRWGIREPARDGELLTAAQLLSPTIGLDLVFVPALGFGADGARLGNGGGFYDRTFGPHGAEPLGSGVFGSGRPGSEPPGSEPPGSERNGLAASGSAAPGSGPRVVGVCFAYELNLKGLAAEVWDLRIPEAVTDDGTHIFTA</sequence>
<organism evidence="5 6">
    <name type="scientific">Brevibacterium sediminis</name>
    <dbReference type="NCBI Taxonomy" id="1857024"/>
    <lineage>
        <taxon>Bacteria</taxon>
        <taxon>Bacillati</taxon>
        <taxon>Actinomycetota</taxon>
        <taxon>Actinomycetes</taxon>
        <taxon>Micrococcales</taxon>
        <taxon>Brevibacteriaceae</taxon>
        <taxon>Brevibacterium</taxon>
    </lineage>
</organism>
<dbReference type="Gene3D" id="3.40.50.10420">
    <property type="entry name" value="NagB/RpiA/CoA transferase-like"/>
    <property type="match status" value="1"/>
</dbReference>
<dbReference type="GO" id="GO:0009396">
    <property type="term" value="P:folic acid-containing compound biosynthetic process"/>
    <property type="evidence" value="ECO:0007669"/>
    <property type="project" value="TreeGrafter"/>
</dbReference>
<dbReference type="Proteomes" id="UP000314223">
    <property type="component" value="Unassembled WGS sequence"/>
</dbReference>
<feature type="region of interest" description="Disordered" evidence="4">
    <location>
        <begin position="186"/>
        <end position="223"/>
    </location>
</feature>
<dbReference type="PANTHER" id="PTHR23407:SF1">
    <property type="entry name" value="5-FORMYLTETRAHYDROFOLATE CYCLO-LIGASE"/>
    <property type="match status" value="1"/>
</dbReference>
<dbReference type="AlphaFoldDB" id="A0A5C4X3T9"/>
<evidence type="ECO:0000313" key="6">
    <source>
        <dbReference type="Proteomes" id="UP000314223"/>
    </source>
</evidence>
<evidence type="ECO:0000256" key="1">
    <source>
        <dbReference type="ARBA" id="ARBA00010638"/>
    </source>
</evidence>
<dbReference type="EMBL" id="VDMQ01000003">
    <property type="protein sequence ID" value="TNM56181.1"/>
    <property type="molecule type" value="Genomic_DNA"/>
</dbReference>
<dbReference type="GO" id="GO:0035999">
    <property type="term" value="P:tetrahydrofolate interconversion"/>
    <property type="evidence" value="ECO:0007669"/>
    <property type="project" value="TreeGrafter"/>
</dbReference>
<keyword evidence="2" id="KW-0547">Nucleotide-binding</keyword>
<evidence type="ECO:0000256" key="2">
    <source>
        <dbReference type="ARBA" id="ARBA00022741"/>
    </source>
</evidence>
<accession>A0A5C4X3T9</accession>
<evidence type="ECO:0000256" key="4">
    <source>
        <dbReference type="SAM" id="MobiDB-lite"/>
    </source>
</evidence>
<dbReference type="InterPro" id="IPR024185">
    <property type="entry name" value="FTHF_cligase-like_sf"/>
</dbReference>
<name>A0A5C4X3T9_9MICO</name>